<reference evidence="4" key="1">
    <citation type="submission" date="2020-09" db="EMBL/GenBank/DDBJ databases">
        <title>Draft Genome Sequence of Paenibacillus sp. WST5.</title>
        <authorList>
            <person name="Bao Z."/>
        </authorList>
    </citation>
    <scope>NUCLEOTIDE SEQUENCE</scope>
    <source>
        <strain evidence="4">WST5</strain>
    </source>
</reference>
<dbReference type="Pfam" id="PF00583">
    <property type="entry name" value="Acetyltransf_1"/>
    <property type="match status" value="1"/>
</dbReference>
<dbReference type="SUPFAM" id="SSF55729">
    <property type="entry name" value="Acyl-CoA N-acyltransferases (Nat)"/>
    <property type="match status" value="1"/>
</dbReference>
<dbReference type="PROSITE" id="PS51186">
    <property type="entry name" value="GNAT"/>
    <property type="match status" value="1"/>
</dbReference>
<organism evidence="4 5">
    <name type="scientific">Paenibacillus sedimenti</name>
    <dbReference type="NCBI Taxonomy" id="2770274"/>
    <lineage>
        <taxon>Bacteria</taxon>
        <taxon>Bacillati</taxon>
        <taxon>Bacillota</taxon>
        <taxon>Bacilli</taxon>
        <taxon>Bacillales</taxon>
        <taxon>Paenibacillaceae</taxon>
        <taxon>Paenibacillus</taxon>
    </lineage>
</organism>
<dbReference type="InterPro" id="IPR050832">
    <property type="entry name" value="Bact_Acetyltransf"/>
</dbReference>
<dbReference type="Proteomes" id="UP000650466">
    <property type="component" value="Unassembled WGS sequence"/>
</dbReference>
<name>A0A926QM42_9BACL</name>
<comment type="caution">
    <text evidence="4">The sequence shown here is derived from an EMBL/GenBank/DDBJ whole genome shotgun (WGS) entry which is preliminary data.</text>
</comment>
<keyword evidence="5" id="KW-1185">Reference proteome</keyword>
<dbReference type="InterPro" id="IPR016181">
    <property type="entry name" value="Acyl_CoA_acyltransferase"/>
</dbReference>
<dbReference type="PANTHER" id="PTHR43877:SF2">
    <property type="entry name" value="AMINOALKYLPHOSPHONATE N-ACETYLTRANSFERASE-RELATED"/>
    <property type="match status" value="1"/>
</dbReference>
<keyword evidence="1" id="KW-0808">Transferase</keyword>
<accession>A0A926QM42</accession>
<dbReference type="EMBL" id="JACVVD010000009">
    <property type="protein sequence ID" value="MBD0383019.1"/>
    <property type="molecule type" value="Genomic_DNA"/>
</dbReference>
<dbReference type="CDD" id="cd04301">
    <property type="entry name" value="NAT_SF"/>
    <property type="match status" value="1"/>
</dbReference>
<evidence type="ECO:0000313" key="5">
    <source>
        <dbReference type="Proteomes" id="UP000650466"/>
    </source>
</evidence>
<sequence>MSIDIQLVKHTDPKLLALIAKLDQDLMQRYPIEEIHFVDFNDPSVERITFAVAFEGEMPVGCGALRPIDADSTELKRFFVDKEYRNRGIASQLLSFLEAQALEAGNHIIRLETGAAQPEAIALYTKYGYYPIEPFGEYIDSPGSLCYEKKL</sequence>
<dbReference type="Gene3D" id="3.40.630.30">
    <property type="match status" value="1"/>
</dbReference>
<dbReference type="GO" id="GO:0016747">
    <property type="term" value="F:acyltransferase activity, transferring groups other than amino-acyl groups"/>
    <property type="evidence" value="ECO:0007669"/>
    <property type="project" value="InterPro"/>
</dbReference>
<keyword evidence="2" id="KW-0012">Acyltransferase</keyword>
<proteinExistence type="predicted"/>
<evidence type="ECO:0000313" key="4">
    <source>
        <dbReference type="EMBL" id="MBD0383019.1"/>
    </source>
</evidence>
<feature type="domain" description="N-acetyltransferase" evidence="3">
    <location>
        <begin position="3"/>
        <end position="151"/>
    </location>
</feature>
<dbReference type="RefSeq" id="WP_188176798.1">
    <property type="nucleotide sequence ID" value="NZ_JACVVD010000009.1"/>
</dbReference>
<dbReference type="InterPro" id="IPR000182">
    <property type="entry name" value="GNAT_dom"/>
</dbReference>
<evidence type="ECO:0000256" key="1">
    <source>
        <dbReference type="ARBA" id="ARBA00022679"/>
    </source>
</evidence>
<evidence type="ECO:0000259" key="3">
    <source>
        <dbReference type="PROSITE" id="PS51186"/>
    </source>
</evidence>
<dbReference type="AlphaFoldDB" id="A0A926QM42"/>
<protein>
    <submittedName>
        <fullName evidence="4">GNAT family N-acetyltransferase</fullName>
    </submittedName>
</protein>
<evidence type="ECO:0000256" key="2">
    <source>
        <dbReference type="ARBA" id="ARBA00023315"/>
    </source>
</evidence>
<gene>
    <name evidence="4" type="ORF">ICC18_23185</name>
</gene>
<dbReference type="PANTHER" id="PTHR43877">
    <property type="entry name" value="AMINOALKYLPHOSPHONATE N-ACETYLTRANSFERASE-RELATED-RELATED"/>
    <property type="match status" value="1"/>
</dbReference>